<dbReference type="PANTHER" id="PTHR31110">
    <property type="entry name" value="PESTICIDAL CRYSTAL CRY8BA PROTEIN"/>
    <property type="match status" value="1"/>
</dbReference>
<proteinExistence type="predicted"/>
<evidence type="ECO:0000256" key="1">
    <source>
        <dbReference type="SAM" id="MobiDB-lite"/>
    </source>
</evidence>
<evidence type="ECO:0008006" key="4">
    <source>
        <dbReference type="Google" id="ProtNLM"/>
    </source>
</evidence>
<feature type="region of interest" description="Disordered" evidence="1">
    <location>
        <begin position="34"/>
        <end position="127"/>
    </location>
</feature>
<feature type="compositionally biased region" description="Polar residues" evidence="1">
    <location>
        <begin position="196"/>
        <end position="206"/>
    </location>
</feature>
<sequence length="1208" mass="134960">MFTEGLDSNALKWVHEEYDSKKREIPISFSTQKLLPRTGGRGRGIGLPSPDKFRSGHLPLGVMPVSRAIPLTGDHNTESGSDMDITSDEEDNYGSRYSLDSSPPDSRIPNASLRRHDDDTSTYNYSDFSTSTETVQVKKGSVVDGLGRDARRYSAPLSGYVEDESSDSAASSEISSSKFTNSKRSIPQKELHTSDSHTSSIRSFANTEVGRVNTKLPEEDFPSAPPFDGAEPSINQVAEQGSTSHLSYSVTPNDFATRDPDKMEGFPSVSAAQDAFATEGALSSGSFPARLPTFHASGQGPWCAVIAYDACVRLCLHAWAGGCMEAPIFLDNECALLRKAFGLQQVLLQSEEELMGNQSSELVTESVAPKPKKVTGKMKVQVRKVKMAVDPPTSCSFCSMSAPTLKLEFLRLHLSNLRSSVSSGWKALRRVRASPQIPANGSFSRQSLAYVHAGTQYIKEVCGLLRVGVTSLRSSSSSYEAVQENYSCLLRLKSSSEEDAVKMQPGSDSPGDDLIIEVQDSRGKCFGRALAQVAAVAEDPGDKLRWWSIYHEPEHELVGRLQLYINYSTCPDENNQLKCGPVAETVAYDLALEVAMKVQHFQERNLWLKDPWKWLLSEFATFYGVSEAYTKLRYLSYVMDVATPTADCLTLVHDLIVPVIMKGNCKTTLSHQENRILGETMDQIKQILALVFENYKSLDESARSGMTEIFMPATGLAAFAVAPAVKLYLVLYDVLTSEAQLNLCRYFQAAAKKRARRHLAETDEFVSGNESTLMDPVTQSLSYQKMKSLCLNIKNEISTDIEIHNQHVLPSFVDLPNLSASIYSAELCSRLRSFLVACPPTGPSPPVVELVIATADFQKDLAHWNINPVKGGVDAKELFHLYIVLWIQDKRLALLDSCKLDKVKWSGVRTPHSTTPFVDEMYERLKETLNQYEPIIRRWPEYVFVLENAIADVEKAIVEALDKQYADVIAPLKDNLAPKKFGLKYVQKLTKRTECTYTVPDELGILLNSMKRMLDVLRPKIETQLKSWAMCLPNGGNAVPGERLSEVTVMLRAKFRNYLQAVVEKLAENTRLQNSTKLKKIIQDSKEVVIESDVRNRMQPLKDLLTMTINQLSTAFETQLYIVICRGYWDRLGQDVLRFLEERKENRSWYKGSRIAVSVLDDAFASQMQQLLGNALQEKDLEPPRSIMEVRSMLCKDAQNQSNNNYFY</sequence>
<protein>
    <recommendedName>
        <fullName evidence="4">Pesticidal crystal cry8Ba protein</fullName>
    </recommendedName>
</protein>
<name>A0AAN8UXJ5_9MAGN</name>
<feature type="region of interest" description="Disordered" evidence="1">
    <location>
        <begin position="160"/>
        <end position="209"/>
    </location>
</feature>
<feature type="compositionally biased region" description="Polar residues" evidence="1">
    <location>
        <begin position="239"/>
        <end position="254"/>
    </location>
</feature>
<evidence type="ECO:0000313" key="2">
    <source>
        <dbReference type="EMBL" id="KAK6923815.1"/>
    </source>
</evidence>
<dbReference type="PANTHER" id="PTHR31110:SF4">
    <property type="entry name" value="TRANSMEMBRANE PROTEIN"/>
    <property type="match status" value="1"/>
</dbReference>
<feature type="compositionally biased region" description="Low complexity" evidence="1">
    <location>
        <begin position="167"/>
        <end position="177"/>
    </location>
</feature>
<comment type="caution">
    <text evidence="2">The sequence shown here is derived from an EMBL/GenBank/DDBJ whole genome shotgun (WGS) entry which is preliminary data.</text>
</comment>
<keyword evidence="3" id="KW-1185">Reference proteome</keyword>
<organism evidence="2 3">
    <name type="scientific">Dillenia turbinata</name>
    <dbReference type="NCBI Taxonomy" id="194707"/>
    <lineage>
        <taxon>Eukaryota</taxon>
        <taxon>Viridiplantae</taxon>
        <taxon>Streptophyta</taxon>
        <taxon>Embryophyta</taxon>
        <taxon>Tracheophyta</taxon>
        <taxon>Spermatophyta</taxon>
        <taxon>Magnoliopsida</taxon>
        <taxon>eudicotyledons</taxon>
        <taxon>Gunneridae</taxon>
        <taxon>Pentapetalae</taxon>
        <taxon>Dilleniales</taxon>
        <taxon>Dilleniaceae</taxon>
        <taxon>Dillenia</taxon>
    </lineage>
</organism>
<gene>
    <name evidence="2" type="ORF">RJ641_010015</name>
</gene>
<dbReference type="AlphaFoldDB" id="A0AAN8UXJ5"/>
<evidence type="ECO:0000313" key="3">
    <source>
        <dbReference type="Proteomes" id="UP001370490"/>
    </source>
</evidence>
<accession>A0AAN8UXJ5</accession>
<feature type="region of interest" description="Disordered" evidence="1">
    <location>
        <begin position="239"/>
        <end position="264"/>
    </location>
</feature>
<reference evidence="2 3" key="1">
    <citation type="submission" date="2023-12" db="EMBL/GenBank/DDBJ databases">
        <title>A high-quality genome assembly for Dillenia turbinata (Dilleniales).</title>
        <authorList>
            <person name="Chanderbali A."/>
        </authorList>
    </citation>
    <scope>NUCLEOTIDE SEQUENCE [LARGE SCALE GENOMIC DNA]</scope>
    <source>
        <strain evidence="2">LSX21</strain>
        <tissue evidence="2">Leaf</tissue>
    </source>
</reference>
<dbReference type="Proteomes" id="UP001370490">
    <property type="component" value="Unassembled WGS sequence"/>
</dbReference>
<dbReference type="EMBL" id="JBAMMX010000017">
    <property type="protein sequence ID" value="KAK6923815.1"/>
    <property type="molecule type" value="Genomic_DNA"/>
</dbReference>